<dbReference type="SUPFAM" id="SSF55874">
    <property type="entry name" value="ATPase domain of HSP90 chaperone/DNA topoisomerase II/histidine kinase"/>
    <property type="match status" value="1"/>
</dbReference>
<dbReference type="PANTHER" id="PTHR43065">
    <property type="entry name" value="SENSOR HISTIDINE KINASE"/>
    <property type="match status" value="1"/>
</dbReference>
<sequence>MIEDPADPSVPENCASSGPSPPSSLANASTVQNPAHPQGDAHPEDADPRAMLNRRFVAAMTVAAALVVANQFLVQPALLALATDAPVINAAGRQRMLSQRLAKAALAEAMFKAGDQRASGERTVRQDDLSRQDELETTLALWTRSHRGLRDGDAELGLPGDNSPAVSAAFEELKPYFDAVHAAAADLIAGRGDPADRRGAILAAEREYLPRMDRIVNLYEEESRARVAALRQTGWGLTALALVTLAAIGLFVLRPAGRTIAGQIGALRDARDRLEDRVEDRTRELERANEALHREHRDRLEAEEKQRELLHESARVGRAQSVGQTASGLAHELNQPLGAVANYVEGCLLRLESEGGVELGELATALGKARDAALRAGAIVARIRRLAERGTTEFVPLDPVEVLDEVAEFMGEEARRRGVCLEVRLDATLPADSGDGTARDLFRVSGDRVQLQQVLTNFLTNAFDAVDAAAPPRPRVSLGLCVPNDGSVELFVEDNGDGLPAEAADRVFDAFYSGRAHGTGIGLAIARSIAEAHGGTLAVRSEPGAGARFSLSLPVVDGPG</sequence>
<evidence type="ECO:0000313" key="17">
    <source>
        <dbReference type="Proteomes" id="UP000609651"/>
    </source>
</evidence>
<dbReference type="EC" id="2.7.13.3" evidence="3"/>
<dbReference type="InterPro" id="IPR005467">
    <property type="entry name" value="His_kinase_dom"/>
</dbReference>
<dbReference type="CDD" id="cd00082">
    <property type="entry name" value="HisKA"/>
    <property type="match status" value="1"/>
</dbReference>
<keyword evidence="13" id="KW-0175">Coiled coil</keyword>
<gene>
    <name evidence="16" type="primary">sasA_8</name>
    <name evidence="16" type="ORF">LzC2_27090</name>
</gene>
<proteinExistence type="predicted"/>
<feature type="coiled-coil region" evidence="13">
    <location>
        <begin position="264"/>
        <end position="313"/>
    </location>
</feature>
<dbReference type="InterPro" id="IPR036890">
    <property type="entry name" value="HATPase_C_sf"/>
</dbReference>
<evidence type="ECO:0000313" key="16">
    <source>
        <dbReference type="EMBL" id="NNJ26620.1"/>
    </source>
</evidence>
<keyword evidence="10" id="KW-1133">Transmembrane helix</keyword>
<dbReference type="EMBL" id="WTPX01000087">
    <property type="protein sequence ID" value="NNJ26620.1"/>
    <property type="molecule type" value="Genomic_DNA"/>
</dbReference>
<keyword evidence="17" id="KW-1185">Reference proteome</keyword>
<evidence type="ECO:0000256" key="10">
    <source>
        <dbReference type="ARBA" id="ARBA00022989"/>
    </source>
</evidence>
<dbReference type="PANTHER" id="PTHR43065:SF10">
    <property type="entry name" value="PEROXIDE STRESS-ACTIVATED HISTIDINE KINASE MAK3"/>
    <property type="match status" value="1"/>
</dbReference>
<name>A0ABX1VEV7_9PLAN</name>
<keyword evidence="12" id="KW-0472">Membrane</keyword>
<evidence type="ECO:0000256" key="4">
    <source>
        <dbReference type="ARBA" id="ARBA00022553"/>
    </source>
</evidence>
<dbReference type="Gene3D" id="1.10.287.130">
    <property type="match status" value="1"/>
</dbReference>
<evidence type="ECO:0000259" key="15">
    <source>
        <dbReference type="PROSITE" id="PS50109"/>
    </source>
</evidence>
<dbReference type="Proteomes" id="UP000609651">
    <property type="component" value="Unassembled WGS sequence"/>
</dbReference>
<evidence type="ECO:0000256" key="7">
    <source>
        <dbReference type="ARBA" id="ARBA00022741"/>
    </source>
</evidence>
<dbReference type="Gene3D" id="3.30.565.10">
    <property type="entry name" value="Histidine kinase-like ATPase, C-terminal domain"/>
    <property type="match status" value="1"/>
</dbReference>
<dbReference type="GO" id="GO:0016740">
    <property type="term" value="F:transferase activity"/>
    <property type="evidence" value="ECO:0007669"/>
    <property type="project" value="UniProtKB-KW"/>
</dbReference>
<comment type="subcellular location">
    <subcellularLocation>
        <location evidence="2">Membrane</location>
        <topology evidence="2">Multi-pass membrane protein</topology>
    </subcellularLocation>
</comment>
<feature type="domain" description="Histidine kinase" evidence="15">
    <location>
        <begin position="328"/>
        <end position="557"/>
    </location>
</feature>
<reference evidence="16 17" key="1">
    <citation type="journal article" date="2020" name="Syst. Appl. Microbiol.">
        <title>Alienimonas chondri sp. nov., a novel planctomycete isolated from the biofilm of the red alga Chondrus crispus.</title>
        <authorList>
            <person name="Vitorino I."/>
            <person name="Albuquerque L."/>
            <person name="Wiegand S."/>
            <person name="Kallscheuer N."/>
            <person name="da Costa M.S."/>
            <person name="Lobo-da-Cunha A."/>
            <person name="Jogler C."/>
            <person name="Lage O.M."/>
        </authorList>
    </citation>
    <scope>NUCLEOTIDE SEQUENCE [LARGE SCALE GENOMIC DNA]</scope>
    <source>
        <strain evidence="16 17">LzC2</strain>
    </source>
</reference>
<evidence type="ECO:0000256" key="9">
    <source>
        <dbReference type="ARBA" id="ARBA00022840"/>
    </source>
</evidence>
<dbReference type="InterPro" id="IPR029095">
    <property type="entry name" value="NarX-like_N"/>
</dbReference>
<evidence type="ECO:0000256" key="11">
    <source>
        <dbReference type="ARBA" id="ARBA00023012"/>
    </source>
</evidence>
<evidence type="ECO:0000256" key="12">
    <source>
        <dbReference type="ARBA" id="ARBA00023136"/>
    </source>
</evidence>
<organism evidence="16 17">
    <name type="scientific">Alienimonas chondri</name>
    <dbReference type="NCBI Taxonomy" id="2681879"/>
    <lineage>
        <taxon>Bacteria</taxon>
        <taxon>Pseudomonadati</taxon>
        <taxon>Planctomycetota</taxon>
        <taxon>Planctomycetia</taxon>
        <taxon>Planctomycetales</taxon>
        <taxon>Planctomycetaceae</taxon>
        <taxon>Alienimonas</taxon>
    </lineage>
</organism>
<dbReference type="InterPro" id="IPR036097">
    <property type="entry name" value="HisK_dim/P_sf"/>
</dbReference>
<keyword evidence="7" id="KW-0547">Nucleotide-binding</keyword>
<dbReference type="PROSITE" id="PS50109">
    <property type="entry name" value="HIS_KIN"/>
    <property type="match status" value="1"/>
</dbReference>
<accession>A0ABX1VEV7</accession>
<evidence type="ECO:0000256" key="5">
    <source>
        <dbReference type="ARBA" id="ARBA00022679"/>
    </source>
</evidence>
<protein>
    <recommendedName>
        <fullName evidence="3">histidine kinase</fullName>
        <ecNumber evidence="3">2.7.13.3</ecNumber>
    </recommendedName>
</protein>
<evidence type="ECO:0000256" key="13">
    <source>
        <dbReference type="SAM" id="Coils"/>
    </source>
</evidence>
<dbReference type="RefSeq" id="WP_171187784.1">
    <property type="nucleotide sequence ID" value="NZ_WTPX01000087.1"/>
</dbReference>
<keyword evidence="8" id="KW-0418">Kinase</keyword>
<evidence type="ECO:0000256" key="8">
    <source>
        <dbReference type="ARBA" id="ARBA00022777"/>
    </source>
</evidence>
<feature type="compositionally biased region" description="Low complexity" evidence="14">
    <location>
        <begin position="15"/>
        <end position="29"/>
    </location>
</feature>
<dbReference type="InterPro" id="IPR004358">
    <property type="entry name" value="Sig_transdc_His_kin-like_C"/>
</dbReference>
<dbReference type="SUPFAM" id="SSF47384">
    <property type="entry name" value="Homodimeric domain of signal transducing histidine kinase"/>
    <property type="match status" value="1"/>
</dbReference>
<keyword evidence="5 16" id="KW-0808">Transferase</keyword>
<evidence type="ECO:0000256" key="1">
    <source>
        <dbReference type="ARBA" id="ARBA00000085"/>
    </source>
</evidence>
<keyword evidence="11" id="KW-0902">Two-component regulatory system</keyword>
<evidence type="ECO:0000256" key="2">
    <source>
        <dbReference type="ARBA" id="ARBA00004141"/>
    </source>
</evidence>
<comment type="catalytic activity">
    <reaction evidence="1">
        <text>ATP + protein L-histidine = ADP + protein N-phospho-L-histidine.</text>
        <dbReference type="EC" id="2.7.13.3"/>
    </reaction>
</comment>
<dbReference type="Pfam" id="PF13675">
    <property type="entry name" value="PilJ"/>
    <property type="match status" value="1"/>
</dbReference>
<dbReference type="InterPro" id="IPR003661">
    <property type="entry name" value="HisK_dim/P_dom"/>
</dbReference>
<dbReference type="SMART" id="SM00388">
    <property type="entry name" value="HisKA"/>
    <property type="match status" value="1"/>
</dbReference>
<keyword evidence="9" id="KW-0067">ATP-binding</keyword>
<keyword evidence="4" id="KW-0597">Phosphoprotein</keyword>
<evidence type="ECO:0000256" key="3">
    <source>
        <dbReference type="ARBA" id="ARBA00012438"/>
    </source>
</evidence>
<dbReference type="PRINTS" id="PR00344">
    <property type="entry name" value="BCTRLSENSOR"/>
</dbReference>
<evidence type="ECO:0000256" key="14">
    <source>
        <dbReference type="SAM" id="MobiDB-lite"/>
    </source>
</evidence>
<comment type="caution">
    <text evidence="16">The sequence shown here is derived from an EMBL/GenBank/DDBJ whole genome shotgun (WGS) entry which is preliminary data.</text>
</comment>
<feature type="region of interest" description="Disordered" evidence="14">
    <location>
        <begin position="1"/>
        <end position="46"/>
    </location>
</feature>
<evidence type="ECO:0000256" key="6">
    <source>
        <dbReference type="ARBA" id="ARBA00022692"/>
    </source>
</evidence>
<dbReference type="InterPro" id="IPR003594">
    <property type="entry name" value="HATPase_dom"/>
</dbReference>
<keyword evidence="6" id="KW-0812">Transmembrane</keyword>
<dbReference type="SMART" id="SM00387">
    <property type="entry name" value="HATPase_c"/>
    <property type="match status" value="1"/>
</dbReference>
<dbReference type="Pfam" id="PF02518">
    <property type="entry name" value="HATPase_c"/>
    <property type="match status" value="1"/>
</dbReference>